<evidence type="ECO:0000256" key="1">
    <source>
        <dbReference type="SAM" id="MobiDB-lite"/>
    </source>
</evidence>
<dbReference type="OrthoDB" id="5419927at2759"/>
<dbReference type="Proteomes" id="UP000247810">
    <property type="component" value="Unassembled WGS sequence"/>
</dbReference>
<dbReference type="STRING" id="1448320.A0A319D9I2"/>
<feature type="region of interest" description="Disordered" evidence="1">
    <location>
        <begin position="51"/>
        <end position="75"/>
    </location>
</feature>
<proteinExistence type="predicted"/>
<keyword evidence="3" id="KW-1185">Reference proteome</keyword>
<evidence type="ECO:0000313" key="2">
    <source>
        <dbReference type="EMBL" id="PYH93979.1"/>
    </source>
</evidence>
<dbReference type="PANTHER" id="PTHR40619:SF3">
    <property type="entry name" value="FUNGAL STAND N-TERMINAL GOODBYE DOMAIN-CONTAINING PROTEIN"/>
    <property type="match status" value="1"/>
</dbReference>
<dbReference type="AlphaFoldDB" id="A0A319D9I2"/>
<gene>
    <name evidence="2" type="ORF">BO71DRAFT_326376</name>
</gene>
<organism evidence="2 3">
    <name type="scientific">Aspergillus ellipticus CBS 707.79</name>
    <dbReference type="NCBI Taxonomy" id="1448320"/>
    <lineage>
        <taxon>Eukaryota</taxon>
        <taxon>Fungi</taxon>
        <taxon>Dikarya</taxon>
        <taxon>Ascomycota</taxon>
        <taxon>Pezizomycotina</taxon>
        <taxon>Eurotiomycetes</taxon>
        <taxon>Eurotiomycetidae</taxon>
        <taxon>Eurotiales</taxon>
        <taxon>Aspergillaceae</taxon>
        <taxon>Aspergillus</taxon>
        <taxon>Aspergillus subgen. Circumdati</taxon>
    </lineage>
</organism>
<sequence length="453" mass="50770">MAGAYAEPFHADSEAVAGAFVDNHLPAHHSMFDNPPVHYDRATRRYALNTCQESSPGTGNNDCSPPPSQHEPPIRPAYTATKAMTFWAAMFPEAMATLAQSPAPKGRDKTMYDIRNLTDWEDVYETLEAARDHYSSPGGKPRRFLSKFRRRAADGVTPVAQAAQIASTVAPSNAISSPVLAAVVLILNAVQTSATVRQQVLASFDRLQDLFADVELFLNTFREDAYVYRASVDLTVATLTAIECAIDFFTSNEFLRGGKAILLGDKYGKHVLDSLDQIQAKSRALKGEAEKSHMYASHQYQDESRQFRKGVVERDQVALDGINAIHGMMVEHGQRMEHLEWELRKRDEWMYQENRERIIVNGLLYARIPSRQPSPLPWAQVPIVETYVSQGTLRRMLDIPDRDSTDMAAVMDLKRRLPGKERARAEQVLHTAEFHHWLVAAASTKLLPVLVLL</sequence>
<dbReference type="PANTHER" id="PTHR40619">
    <property type="entry name" value="FUNGAL STAND N-TERMINAL GOODBYE DOMAIN-CONTAINING PROTEIN"/>
    <property type="match status" value="1"/>
</dbReference>
<accession>A0A319D9I2</accession>
<protein>
    <submittedName>
        <fullName evidence="2">Uncharacterized protein</fullName>
    </submittedName>
</protein>
<evidence type="ECO:0000313" key="3">
    <source>
        <dbReference type="Proteomes" id="UP000247810"/>
    </source>
</evidence>
<reference evidence="2 3" key="1">
    <citation type="submission" date="2018-02" db="EMBL/GenBank/DDBJ databases">
        <title>The genomes of Aspergillus section Nigri reveals drivers in fungal speciation.</title>
        <authorList>
            <consortium name="DOE Joint Genome Institute"/>
            <person name="Vesth T.C."/>
            <person name="Nybo J."/>
            <person name="Theobald S."/>
            <person name="Brandl J."/>
            <person name="Frisvad J.C."/>
            <person name="Nielsen K.F."/>
            <person name="Lyhne E.K."/>
            <person name="Kogle M.E."/>
            <person name="Kuo A."/>
            <person name="Riley R."/>
            <person name="Clum A."/>
            <person name="Nolan M."/>
            <person name="Lipzen A."/>
            <person name="Salamov A."/>
            <person name="Henrissat B."/>
            <person name="Wiebenga A."/>
            <person name="De vries R.P."/>
            <person name="Grigoriev I.V."/>
            <person name="Mortensen U.H."/>
            <person name="Andersen M.R."/>
            <person name="Baker S.E."/>
        </authorList>
    </citation>
    <scope>NUCLEOTIDE SEQUENCE [LARGE SCALE GENOMIC DNA]</scope>
    <source>
        <strain evidence="2 3">CBS 707.79</strain>
    </source>
</reference>
<dbReference type="VEuPathDB" id="FungiDB:BO71DRAFT_326376"/>
<name>A0A319D9I2_9EURO</name>
<dbReference type="EMBL" id="KZ825881">
    <property type="protein sequence ID" value="PYH93979.1"/>
    <property type="molecule type" value="Genomic_DNA"/>
</dbReference>
<feature type="compositionally biased region" description="Polar residues" evidence="1">
    <location>
        <begin position="51"/>
        <end position="63"/>
    </location>
</feature>